<keyword evidence="1" id="KW-1133">Transmembrane helix</keyword>
<gene>
    <name evidence="3" type="ORF">A5888_000542</name>
    <name evidence="2" type="ORF">A5888_000575</name>
</gene>
<feature type="transmembrane region" description="Helical" evidence="1">
    <location>
        <begin position="124"/>
        <end position="148"/>
    </location>
</feature>
<protein>
    <recommendedName>
        <fullName evidence="5">DUF624 domain-containing protein</fullName>
    </recommendedName>
</protein>
<dbReference type="AlphaFoldDB" id="A0A242KC70"/>
<evidence type="ECO:0000256" key="1">
    <source>
        <dbReference type="SAM" id="Phobius"/>
    </source>
</evidence>
<proteinExistence type="predicted"/>
<dbReference type="RefSeq" id="WP_086347710.1">
    <property type="nucleotide sequence ID" value="NZ_CP147247.1"/>
</dbReference>
<dbReference type="EMBL" id="NGMM01000001">
    <property type="protein sequence ID" value="OTP18761.1"/>
    <property type="molecule type" value="Genomic_DNA"/>
</dbReference>
<feature type="transmembrane region" description="Helical" evidence="1">
    <location>
        <begin position="195"/>
        <end position="212"/>
    </location>
</feature>
<evidence type="ECO:0000313" key="2">
    <source>
        <dbReference type="EMBL" id="OTP18761.1"/>
    </source>
</evidence>
<dbReference type="Proteomes" id="UP000195141">
    <property type="component" value="Chromosome"/>
</dbReference>
<feature type="transmembrane region" description="Helical" evidence="1">
    <location>
        <begin position="50"/>
        <end position="72"/>
    </location>
</feature>
<organism evidence="2">
    <name type="scientific">Candidatus Enterococcus clewellii</name>
    <dbReference type="NCBI Taxonomy" id="1834193"/>
    <lineage>
        <taxon>Bacteria</taxon>
        <taxon>Bacillati</taxon>
        <taxon>Bacillota</taxon>
        <taxon>Bacilli</taxon>
        <taxon>Lactobacillales</taxon>
        <taxon>Enterococcaceae</taxon>
        <taxon>Enterococcus</taxon>
    </lineage>
</organism>
<sequence>MLRKQTFDNNIYMKMFRWAYIFLLSSICFTLVTSPFFLSVVFLAVDSRNIVPFTVSLLFFGPAMGALFSVIDRFKQDQDVSPVRQFLIGYRRFGVRGLLMWLPGWLGSIIAVVDIFFFSKVTNGQWLIPFFLLVAIVGIALSINCWYFQVKNPRASIKDVVHLSIYYVFRKWYISLLNVLLYLLLPLLMLLKPQFGFLITPSLLAGLIYLNASILHKNGDSSSEVTAK</sequence>
<evidence type="ECO:0008006" key="5">
    <source>
        <dbReference type="Google" id="ProtNLM"/>
    </source>
</evidence>
<evidence type="ECO:0000313" key="4">
    <source>
        <dbReference type="Proteomes" id="UP000195141"/>
    </source>
</evidence>
<dbReference type="EMBL" id="CP147247">
    <property type="protein sequence ID" value="WYJ88823.1"/>
    <property type="molecule type" value="Genomic_DNA"/>
</dbReference>
<accession>A0A242KC70</accession>
<feature type="transmembrane region" description="Helical" evidence="1">
    <location>
        <begin position="20"/>
        <end position="44"/>
    </location>
</feature>
<reference evidence="3" key="3">
    <citation type="submission" date="2024-03" db="EMBL/GenBank/DDBJ databases">
        <title>The Genome Sequence of Enterococcus sp. DIV0242b.</title>
        <authorList>
            <consortium name="The Broad Institute Genomics Platform"/>
            <consortium name="The Broad Institute Microbial Omics Core"/>
            <consortium name="The Broad Institute Genomic Center for Infectious Diseases"/>
            <person name="Earl A."/>
            <person name="Manson A."/>
            <person name="Gilmore M."/>
            <person name="Schwartman J."/>
            <person name="Shea T."/>
            <person name="Abouelleil A."/>
            <person name="Cao P."/>
            <person name="Chapman S."/>
            <person name="Cusick C."/>
            <person name="Young S."/>
            <person name="Neafsey D."/>
            <person name="Nusbaum C."/>
            <person name="Birren B."/>
        </authorList>
    </citation>
    <scope>NUCLEOTIDE SEQUENCE</scope>
    <source>
        <strain evidence="3">9E7_DIV0242</strain>
    </source>
</reference>
<dbReference type="OrthoDB" id="2182688at2"/>
<feature type="transmembrane region" description="Helical" evidence="1">
    <location>
        <begin position="93"/>
        <end position="118"/>
    </location>
</feature>
<evidence type="ECO:0000313" key="3">
    <source>
        <dbReference type="EMBL" id="WYJ88823.1"/>
    </source>
</evidence>
<reference evidence="2" key="1">
    <citation type="submission" date="2017-05" db="EMBL/GenBank/DDBJ databases">
        <title>The Genome Sequence of Enterococcus sp. 9E7_DIV0242.</title>
        <authorList>
            <consortium name="The Broad Institute Genomics Platform"/>
            <consortium name="The Broad Institute Genomic Center for Infectious Diseases"/>
            <person name="Earl A."/>
            <person name="Manson A."/>
            <person name="Schwartman J."/>
            <person name="Gilmore M."/>
            <person name="Abouelleil A."/>
            <person name="Cao P."/>
            <person name="Chapman S."/>
            <person name="Cusick C."/>
            <person name="Shea T."/>
            <person name="Young S."/>
            <person name="Neafsey D."/>
            <person name="Nusbaum C."/>
            <person name="Birren B."/>
        </authorList>
    </citation>
    <scope>NUCLEOTIDE SEQUENCE [LARGE SCALE GENOMIC DNA]</scope>
    <source>
        <strain evidence="2">9E7_DIV0242</strain>
    </source>
</reference>
<reference evidence="3" key="2">
    <citation type="submission" date="2017-05" db="EMBL/GenBank/DDBJ databases">
        <authorList>
            <consortium name="The Broad Institute Genomics Platform"/>
            <consortium name="The Broad Institute Genomic Center for Infectious Diseases"/>
            <person name="Earl A."/>
            <person name="Manson A."/>
            <person name="Schwartman J."/>
            <person name="Gilmore M."/>
            <person name="Abouelleil A."/>
            <person name="Cao P."/>
            <person name="Chapman S."/>
            <person name="Cusick C."/>
            <person name="Shea T."/>
            <person name="Young S."/>
            <person name="Neafsey D."/>
            <person name="Nusbaum C."/>
            <person name="Birren B."/>
        </authorList>
    </citation>
    <scope>NUCLEOTIDE SEQUENCE</scope>
    <source>
        <strain evidence="3">9E7_DIV0242</strain>
    </source>
</reference>
<feature type="transmembrane region" description="Helical" evidence="1">
    <location>
        <begin position="172"/>
        <end position="189"/>
    </location>
</feature>
<dbReference type="InterPro" id="IPR006938">
    <property type="entry name" value="DUF624"/>
</dbReference>
<keyword evidence="4" id="KW-1185">Reference proteome</keyword>
<keyword evidence="1" id="KW-0812">Transmembrane</keyword>
<dbReference type="Pfam" id="PF04854">
    <property type="entry name" value="DUF624"/>
    <property type="match status" value="1"/>
</dbReference>
<keyword evidence="1" id="KW-0472">Membrane</keyword>
<name>A0A242KC70_9ENTE</name>